<evidence type="ECO:0000256" key="7">
    <source>
        <dbReference type="ARBA" id="ARBA00023237"/>
    </source>
</evidence>
<evidence type="ECO:0000256" key="6">
    <source>
        <dbReference type="ARBA" id="ARBA00023136"/>
    </source>
</evidence>
<dbReference type="EMBL" id="BMYV01000001">
    <property type="protein sequence ID" value="GGX62102.1"/>
    <property type="molecule type" value="Genomic_DNA"/>
</dbReference>
<evidence type="ECO:0000256" key="1">
    <source>
        <dbReference type="ARBA" id="ARBA00004442"/>
    </source>
</evidence>
<dbReference type="Gene3D" id="1.20.1600.10">
    <property type="entry name" value="Outer membrane efflux proteins (OEP)"/>
    <property type="match status" value="1"/>
</dbReference>
<dbReference type="SUPFAM" id="SSF56954">
    <property type="entry name" value="Outer membrane efflux proteins (OEP)"/>
    <property type="match status" value="1"/>
</dbReference>
<dbReference type="AlphaFoldDB" id="A0A918NEX5"/>
<keyword evidence="10" id="KW-1185">Reference proteome</keyword>
<comment type="caution">
    <text evidence="9">The sequence shown here is derived from an EMBL/GenBank/DDBJ whole genome shotgun (WGS) entry which is preliminary data.</text>
</comment>
<evidence type="ECO:0000313" key="10">
    <source>
        <dbReference type="Proteomes" id="UP000600865"/>
    </source>
</evidence>
<protein>
    <submittedName>
        <fullName evidence="9">Cobalt-zinc-cadmium resistance protein</fullName>
    </submittedName>
</protein>
<dbReference type="GO" id="GO:0009279">
    <property type="term" value="C:cell outer membrane"/>
    <property type="evidence" value="ECO:0007669"/>
    <property type="project" value="UniProtKB-SubCell"/>
</dbReference>
<evidence type="ECO:0000256" key="3">
    <source>
        <dbReference type="ARBA" id="ARBA00022448"/>
    </source>
</evidence>
<dbReference type="InterPro" id="IPR051906">
    <property type="entry name" value="TolC-like"/>
</dbReference>
<feature type="signal peptide" evidence="8">
    <location>
        <begin position="1"/>
        <end position="26"/>
    </location>
</feature>
<dbReference type="PANTHER" id="PTHR30026">
    <property type="entry name" value="OUTER MEMBRANE PROTEIN TOLC"/>
    <property type="match status" value="1"/>
</dbReference>
<evidence type="ECO:0000313" key="9">
    <source>
        <dbReference type="EMBL" id="GGX62102.1"/>
    </source>
</evidence>
<dbReference type="RefSeq" id="WP_189582162.1">
    <property type="nucleotide sequence ID" value="NZ_BMYV01000001.1"/>
</dbReference>
<dbReference type="Pfam" id="PF02321">
    <property type="entry name" value="OEP"/>
    <property type="match status" value="1"/>
</dbReference>
<dbReference type="GO" id="GO:0015562">
    <property type="term" value="F:efflux transmembrane transporter activity"/>
    <property type="evidence" value="ECO:0007669"/>
    <property type="project" value="InterPro"/>
</dbReference>
<evidence type="ECO:0000256" key="2">
    <source>
        <dbReference type="ARBA" id="ARBA00007613"/>
    </source>
</evidence>
<comment type="subcellular location">
    <subcellularLocation>
        <location evidence="1">Cell outer membrane</location>
    </subcellularLocation>
</comment>
<dbReference type="Proteomes" id="UP000600865">
    <property type="component" value="Unassembled WGS sequence"/>
</dbReference>
<feature type="chain" id="PRO_5036779927" evidence="8">
    <location>
        <begin position="27"/>
        <end position="444"/>
    </location>
</feature>
<proteinExistence type="inferred from homology"/>
<dbReference type="GO" id="GO:0015288">
    <property type="term" value="F:porin activity"/>
    <property type="evidence" value="ECO:0007669"/>
    <property type="project" value="TreeGrafter"/>
</dbReference>
<comment type="similarity">
    <text evidence="2">Belongs to the outer membrane factor (OMF) (TC 1.B.17) family.</text>
</comment>
<organism evidence="9 10">
    <name type="scientific">Litorimonas cladophorae</name>
    <dbReference type="NCBI Taxonomy" id="1220491"/>
    <lineage>
        <taxon>Bacteria</taxon>
        <taxon>Pseudomonadati</taxon>
        <taxon>Pseudomonadota</taxon>
        <taxon>Alphaproteobacteria</taxon>
        <taxon>Maricaulales</taxon>
        <taxon>Robiginitomaculaceae</taxon>
    </lineage>
</organism>
<name>A0A918NEX5_9PROT</name>
<keyword evidence="4" id="KW-1134">Transmembrane beta strand</keyword>
<dbReference type="InterPro" id="IPR003423">
    <property type="entry name" value="OMP_efflux"/>
</dbReference>
<reference evidence="9 10" key="1">
    <citation type="journal article" date="2014" name="Int. J. Syst. Evol. Microbiol.">
        <title>Complete genome sequence of Corynebacterium casei LMG S-19264T (=DSM 44701T), isolated from a smear-ripened cheese.</title>
        <authorList>
            <consortium name="US DOE Joint Genome Institute (JGI-PGF)"/>
            <person name="Walter F."/>
            <person name="Albersmeier A."/>
            <person name="Kalinowski J."/>
            <person name="Ruckert C."/>
        </authorList>
    </citation>
    <scope>NUCLEOTIDE SEQUENCE [LARGE SCALE GENOMIC DNA]</scope>
    <source>
        <strain evidence="9 10">KCTC 23968</strain>
    </source>
</reference>
<keyword evidence="8" id="KW-0732">Signal</keyword>
<keyword evidence="3" id="KW-0813">Transport</keyword>
<sequence>MTFRVLNNVARLVLLIALVCPLSAGAQDQDEFEPVVLTGQTSSTSSCLSFKTALRLAAANNPSVSIAQSDLEAARAGLTEAKSLRRPQISVFTRSGIGDEGLVNSAIENQIGLRASQRVFDFGDSRLAKEAAKQEILAKESLVLSAEARARLEAGLAYIDWLDASERLMATVERADYFSQELSALEIALESGGATRSEVAEISAEGADAEADRYELEFEQQQAISRLRISTRSDGLPCPDARASVEKGVDVLSGGQTSQTYLSDALVGNAQVQALTRTASKLDLEAERQSRSRLPVIEIVGISSLTTDRRFDGLEARERIGFDASVPIFTGSALSARTNRARAEARRAEFRADEERKMLEEQVTSTHRRALLLSAQLGRRQAVIEFRTVEFDAAQTGYENNIRTLPEMVDIRLALEEARLAEIRTRHNYFRQGLTLKSLTGALQ</sequence>
<keyword evidence="6" id="KW-0472">Membrane</keyword>
<dbReference type="PANTHER" id="PTHR30026:SF20">
    <property type="entry name" value="OUTER MEMBRANE PROTEIN TOLC"/>
    <property type="match status" value="1"/>
</dbReference>
<accession>A0A918NEX5</accession>
<keyword evidence="5" id="KW-0812">Transmembrane</keyword>
<evidence type="ECO:0000256" key="4">
    <source>
        <dbReference type="ARBA" id="ARBA00022452"/>
    </source>
</evidence>
<gene>
    <name evidence="9" type="primary">czcC</name>
    <name evidence="9" type="ORF">GCM10011309_10050</name>
</gene>
<evidence type="ECO:0000256" key="5">
    <source>
        <dbReference type="ARBA" id="ARBA00022692"/>
    </source>
</evidence>
<keyword evidence="7" id="KW-0998">Cell outer membrane</keyword>
<evidence type="ECO:0000256" key="8">
    <source>
        <dbReference type="SAM" id="SignalP"/>
    </source>
</evidence>
<dbReference type="GO" id="GO:1990281">
    <property type="term" value="C:efflux pump complex"/>
    <property type="evidence" value="ECO:0007669"/>
    <property type="project" value="TreeGrafter"/>
</dbReference>